<sequence>MDSNIRHSHEDSVTMPLQGKRILVTRAQAQAHDLEARLQALGAVPLSFPTIHITPPRDGYAALDAALRELATFDWVVFTSVNGRFVAEALLEVMPDPAGKRFLLPRAALARDTLRIGLQRAGAQVVEVSAYDTILPEPSSETLAEIEAGVDVLTFTASSTVRNFVAQLGQARARSLADRAQVAVIGPITAETARNLGLRVDVEASEYTIGGLVAALVDAYGPR</sequence>
<reference evidence="9" key="1">
    <citation type="submission" date="2023-03" db="EMBL/GenBank/DDBJ databases">
        <authorList>
            <person name="Steffen K."/>
            <person name="Cardenas P."/>
        </authorList>
    </citation>
    <scope>NUCLEOTIDE SEQUENCE</scope>
</reference>
<dbReference type="InterPro" id="IPR003754">
    <property type="entry name" value="4pyrrol_synth_uPrphyn_synth"/>
</dbReference>
<comment type="pathway">
    <text evidence="1 7">Porphyrin-containing compound metabolism; protoporphyrin-IX biosynthesis; coproporphyrinogen-III from 5-aminolevulinate: step 3/4.</text>
</comment>
<evidence type="ECO:0000256" key="2">
    <source>
        <dbReference type="ARBA" id="ARBA00008133"/>
    </source>
</evidence>
<evidence type="ECO:0000256" key="7">
    <source>
        <dbReference type="RuleBase" id="RU366031"/>
    </source>
</evidence>
<proteinExistence type="inferred from homology"/>
<name>A0AA35U2Q0_GEOBA</name>
<accession>A0AA35U2Q0</accession>
<evidence type="ECO:0000256" key="1">
    <source>
        <dbReference type="ARBA" id="ARBA00004772"/>
    </source>
</evidence>
<evidence type="ECO:0000256" key="6">
    <source>
        <dbReference type="ARBA" id="ARBA00048617"/>
    </source>
</evidence>
<feature type="domain" description="Tetrapyrrole biosynthesis uroporphyrinogen III synthase" evidence="8">
    <location>
        <begin position="33"/>
        <end position="83"/>
    </location>
</feature>
<dbReference type="GO" id="GO:0006782">
    <property type="term" value="P:protoporphyrinogen IX biosynthetic process"/>
    <property type="evidence" value="ECO:0007669"/>
    <property type="project" value="UniProtKB-UniRule"/>
</dbReference>
<organism evidence="9 10">
    <name type="scientific">Geodia barretti</name>
    <name type="common">Barrett's horny sponge</name>
    <dbReference type="NCBI Taxonomy" id="519541"/>
    <lineage>
        <taxon>Eukaryota</taxon>
        <taxon>Metazoa</taxon>
        <taxon>Porifera</taxon>
        <taxon>Demospongiae</taxon>
        <taxon>Heteroscleromorpha</taxon>
        <taxon>Tetractinellida</taxon>
        <taxon>Astrophorina</taxon>
        <taxon>Geodiidae</taxon>
        <taxon>Geodia</taxon>
    </lineage>
</organism>
<dbReference type="SUPFAM" id="SSF69618">
    <property type="entry name" value="HemD-like"/>
    <property type="match status" value="1"/>
</dbReference>
<dbReference type="InterPro" id="IPR039793">
    <property type="entry name" value="UROS/Hem4"/>
</dbReference>
<dbReference type="GO" id="GO:0006780">
    <property type="term" value="P:uroporphyrinogen III biosynthetic process"/>
    <property type="evidence" value="ECO:0007669"/>
    <property type="project" value="UniProtKB-UniRule"/>
</dbReference>
<keyword evidence="5 7" id="KW-0627">Porphyrin biosynthesis</keyword>
<protein>
    <recommendedName>
        <fullName evidence="3 7">Uroporphyrinogen-III synthase</fullName>
        <ecNumber evidence="3 7">4.2.1.75</ecNumber>
    </recommendedName>
</protein>
<keyword evidence="10" id="KW-1185">Reference proteome</keyword>
<dbReference type="InterPro" id="IPR036108">
    <property type="entry name" value="4pyrrol_syn_uPrphyn_synt_sf"/>
</dbReference>
<evidence type="ECO:0000256" key="5">
    <source>
        <dbReference type="ARBA" id="ARBA00023244"/>
    </source>
</evidence>
<dbReference type="PANTHER" id="PTHR38042:SF1">
    <property type="entry name" value="UROPORPHYRINOGEN-III SYNTHASE, CHLOROPLASTIC"/>
    <property type="match status" value="1"/>
</dbReference>
<dbReference type="CDD" id="cd06578">
    <property type="entry name" value="HemD"/>
    <property type="match status" value="1"/>
</dbReference>
<dbReference type="Gene3D" id="3.40.50.10090">
    <property type="match status" value="2"/>
</dbReference>
<gene>
    <name evidence="9" type="ORF">GBAR_LOCUS31690</name>
</gene>
<comment type="caution">
    <text evidence="9">The sequence shown here is derived from an EMBL/GenBank/DDBJ whole genome shotgun (WGS) entry which is preliminary data.</text>
</comment>
<evidence type="ECO:0000256" key="4">
    <source>
        <dbReference type="ARBA" id="ARBA00023239"/>
    </source>
</evidence>
<dbReference type="Pfam" id="PF02602">
    <property type="entry name" value="HEM4"/>
    <property type="match status" value="2"/>
</dbReference>
<evidence type="ECO:0000259" key="8">
    <source>
        <dbReference type="Pfam" id="PF02602"/>
    </source>
</evidence>
<evidence type="ECO:0000313" key="10">
    <source>
        <dbReference type="Proteomes" id="UP001174909"/>
    </source>
</evidence>
<dbReference type="FunFam" id="3.40.50.10090:FF:000001">
    <property type="entry name" value="Bifunctional uroporphyrinogen-III C-methyltransferase/uroporphyrinogen-III synthase"/>
    <property type="match status" value="1"/>
</dbReference>
<evidence type="ECO:0000313" key="9">
    <source>
        <dbReference type="EMBL" id="CAI8058294.1"/>
    </source>
</evidence>
<feature type="domain" description="Tetrapyrrole biosynthesis uroporphyrinogen III synthase" evidence="8">
    <location>
        <begin position="85"/>
        <end position="214"/>
    </location>
</feature>
<dbReference type="PANTHER" id="PTHR38042">
    <property type="entry name" value="UROPORPHYRINOGEN-III SYNTHASE, CHLOROPLASTIC"/>
    <property type="match status" value="1"/>
</dbReference>
<comment type="function">
    <text evidence="7">Catalyzes cyclization of the linear tetrapyrrole, hydroxymethylbilane, to the macrocyclic uroporphyrinogen III.</text>
</comment>
<dbReference type="EC" id="4.2.1.75" evidence="3 7"/>
<comment type="similarity">
    <text evidence="2 7">Belongs to the uroporphyrinogen-III synthase family.</text>
</comment>
<dbReference type="AlphaFoldDB" id="A0AA35U2Q0"/>
<keyword evidence="4 7" id="KW-0456">Lyase</keyword>
<evidence type="ECO:0000256" key="3">
    <source>
        <dbReference type="ARBA" id="ARBA00013109"/>
    </source>
</evidence>
<dbReference type="EMBL" id="CASHTH010004501">
    <property type="protein sequence ID" value="CAI8058294.1"/>
    <property type="molecule type" value="Genomic_DNA"/>
</dbReference>
<dbReference type="GO" id="GO:0004852">
    <property type="term" value="F:uroporphyrinogen-III synthase activity"/>
    <property type="evidence" value="ECO:0007669"/>
    <property type="project" value="UniProtKB-UniRule"/>
</dbReference>
<dbReference type="Proteomes" id="UP001174909">
    <property type="component" value="Unassembled WGS sequence"/>
</dbReference>
<comment type="catalytic activity">
    <reaction evidence="6 7">
        <text>hydroxymethylbilane = uroporphyrinogen III + H2O</text>
        <dbReference type="Rhea" id="RHEA:18965"/>
        <dbReference type="ChEBI" id="CHEBI:15377"/>
        <dbReference type="ChEBI" id="CHEBI:57308"/>
        <dbReference type="ChEBI" id="CHEBI:57845"/>
        <dbReference type="EC" id="4.2.1.75"/>
    </reaction>
</comment>